<protein>
    <submittedName>
        <fullName evidence="2">Uncharacterized protein</fullName>
    </submittedName>
</protein>
<feature type="chain" id="PRO_5046223984" evidence="1">
    <location>
        <begin position="29"/>
        <end position="344"/>
    </location>
</feature>
<dbReference type="Gene3D" id="2.60.120.260">
    <property type="entry name" value="Galactose-binding domain-like"/>
    <property type="match status" value="1"/>
</dbReference>
<evidence type="ECO:0000313" key="2">
    <source>
        <dbReference type="EMBL" id="KAK9905496.1"/>
    </source>
</evidence>
<keyword evidence="3" id="KW-1185">Reference proteome</keyword>
<evidence type="ECO:0000313" key="3">
    <source>
        <dbReference type="Proteomes" id="UP001491310"/>
    </source>
</evidence>
<feature type="signal peptide" evidence="1">
    <location>
        <begin position="1"/>
        <end position="28"/>
    </location>
</feature>
<reference evidence="2 3" key="1">
    <citation type="journal article" date="2024" name="Nat. Commun.">
        <title>Phylogenomics reveals the evolutionary origins of lichenization in chlorophyte algae.</title>
        <authorList>
            <person name="Puginier C."/>
            <person name="Libourel C."/>
            <person name="Otte J."/>
            <person name="Skaloud P."/>
            <person name="Haon M."/>
            <person name="Grisel S."/>
            <person name="Petersen M."/>
            <person name="Berrin J.G."/>
            <person name="Delaux P.M."/>
            <person name="Dal Grande F."/>
            <person name="Keller J."/>
        </authorList>
    </citation>
    <scope>NUCLEOTIDE SEQUENCE [LARGE SCALE GENOMIC DNA]</scope>
    <source>
        <strain evidence="2 3">SAG 216-7</strain>
    </source>
</reference>
<organism evidence="2 3">
    <name type="scientific">Coccomyxa subellipsoidea</name>
    <dbReference type="NCBI Taxonomy" id="248742"/>
    <lineage>
        <taxon>Eukaryota</taxon>
        <taxon>Viridiplantae</taxon>
        <taxon>Chlorophyta</taxon>
        <taxon>core chlorophytes</taxon>
        <taxon>Trebouxiophyceae</taxon>
        <taxon>Trebouxiophyceae incertae sedis</taxon>
        <taxon>Coccomyxaceae</taxon>
        <taxon>Coccomyxa</taxon>
    </lineage>
</organism>
<dbReference type="EMBL" id="JALJOT010000011">
    <property type="protein sequence ID" value="KAK9905496.1"/>
    <property type="molecule type" value="Genomic_DNA"/>
</dbReference>
<evidence type="ECO:0000256" key="1">
    <source>
        <dbReference type="SAM" id="SignalP"/>
    </source>
</evidence>
<gene>
    <name evidence="2" type="ORF">WJX75_000909</name>
</gene>
<keyword evidence="1" id="KW-0732">Signal</keyword>
<name>A0ABR2YHF4_9CHLO</name>
<proteinExistence type="predicted"/>
<sequence length="344" mass="36624">MATRKLSFKAFWAVLVLAVSAPTSSIQAVNDTFGLDQGIEVPNGEEWFKGKAQAYATLAKAARNSRPRLIDPLHETNEAKVESAESQIHAVQLLSESVLHTNLLQNGRFEEGMEAWQSSSASANFQTPSHANFSSGADISAANRALPEYIWQGLLVIPGTVYTLQITANSTGTDSASSPAGIAYFAANGSRLAAAALPPVSKTGDVSLAVVAPLETRSVSVWVSLPKSSGATMQVSAVSFGAVAEAVLSIDCTQTIRQLPSTGPGLNLNYWADNKNVVPTLQINAQAMQLGSYRYPGGEKSDAYMWNSPPFTASPPTPVLLRNSNEWPKSKLPSFSIDHSLSEK</sequence>
<dbReference type="Proteomes" id="UP001491310">
    <property type="component" value="Unassembled WGS sequence"/>
</dbReference>
<comment type="caution">
    <text evidence="2">The sequence shown here is derived from an EMBL/GenBank/DDBJ whole genome shotgun (WGS) entry which is preliminary data.</text>
</comment>
<accession>A0ABR2YHF4</accession>